<dbReference type="InterPro" id="IPR025192">
    <property type="entry name" value="Succ_DH/fum_Rdtase_N"/>
</dbReference>
<dbReference type="GO" id="GO:0010181">
    <property type="term" value="F:FMN binding"/>
    <property type="evidence" value="ECO:0007669"/>
    <property type="project" value="InterPro"/>
</dbReference>
<dbReference type="PROSITE" id="PS50902">
    <property type="entry name" value="FLAVODOXIN_LIKE"/>
    <property type="match status" value="2"/>
</dbReference>
<dbReference type="AlphaFoldDB" id="A0A1B1TBQ0"/>
<dbReference type="InterPro" id="IPR029039">
    <property type="entry name" value="Flavoprotein-like_sf"/>
</dbReference>
<dbReference type="PRINTS" id="PR00369">
    <property type="entry name" value="FLAVODOXIN"/>
</dbReference>
<dbReference type="GO" id="GO:0050660">
    <property type="term" value="F:flavin adenine dinucleotide binding"/>
    <property type="evidence" value="ECO:0007669"/>
    <property type="project" value="TreeGrafter"/>
</dbReference>
<evidence type="ECO:0000313" key="5">
    <source>
        <dbReference type="EMBL" id="ANV79709.1"/>
    </source>
</evidence>
<sequence>MSDSLPLLILYGSQSGNSEEIAIQAGKAAASHGLMATVKAMDETSVTEISTSNRVLICCSTWGDGEQPDNAEELWEAVNADENLSLKGVSYSVLALGDSSYDLFCESGKEWDNFFDSRGAKRIYQRVDCDVDYEEPAKNWINSTLPLMASVESSLTEIIAIDSSLESEPPVDENLGTSNEEITDDSSVMELDSFLASGDRNLSVLFGSQSGNSEELASKIVKESSKYGLLGSVYDMDGFDFNSLSDHKRVLIVCSTWGEGEMPDNAEELWQKANSENNPILKGVNFSVLSLGDSSYELFCQSGKDWDRRFEELGGNRLVTRVDCDVDYDSLATQWTMESLIHMSAVDGTGNFQEDKIDLIRNYVDGSDAVGASGDDGFHIPSLVSEYLQVEVSIFRYDPESKSRGKDTWLCSLPGHMSVMEILRTLKSSHDGRLTFRDGHCEDPNTAISINGRLILPGTLRLDTLPLNDDGTIRLRLAPLPCFDVIRDLLVDTWKLERKRESSEPWMVAATREGKNTSQGPIGIMDKSTASYLHSIKNFSSSSLLHACSDTTPFSDNYIGPSLVVSAWARRNDPRTSINKKSEIDTYLSSTIGIKAETDLSSIRRQSSIFDSISDALLDAKTSSLNKDSFNGRHGKHVWWYTWSVKSSGKVNDTVIFRQVLGPLGLLSNLFSGVTARMLLGFTRTGGNMINDGLGMVLPPAGIGKMPRQFNSSVGKHHEVVAIFNELDGRF</sequence>
<dbReference type="SUPFAM" id="SSF52218">
    <property type="entry name" value="Flavoproteins"/>
    <property type="match status" value="2"/>
</dbReference>
<proteinExistence type="predicted"/>
<dbReference type="GO" id="GO:0005829">
    <property type="term" value="C:cytosol"/>
    <property type="evidence" value="ECO:0007669"/>
    <property type="project" value="TreeGrafter"/>
</dbReference>
<reference evidence="5" key="1">
    <citation type="submission" date="2014-11" db="EMBL/GenBank/DDBJ databases">
        <authorList>
            <person name="Zhu J."/>
            <person name="Qi W."/>
            <person name="Song R."/>
        </authorList>
    </citation>
    <scope>NUCLEOTIDE SEQUENCE</scope>
</reference>
<reference evidence="5" key="2">
    <citation type="journal article" date="2015" name="ISME J.">
        <title>A new class of marine Euryarchaeota group II from the Mediterranean deep chlorophyll maximum.</title>
        <authorList>
            <person name="Martin-Cuadrado A.B."/>
            <person name="Garcia-Heredia I."/>
            <person name="Molto A.G."/>
            <person name="Lopez-Ubeda R."/>
            <person name="Kimes N."/>
            <person name="Lopez-Garcia P."/>
            <person name="Moreira D."/>
            <person name="Rodriguez-Valera F."/>
        </authorList>
    </citation>
    <scope>NUCLEOTIDE SEQUENCE</scope>
</reference>
<evidence type="ECO:0000259" key="4">
    <source>
        <dbReference type="PROSITE" id="PS50902"/>
    </source>
</evidence>
<protein>
    <submittedName>
        <fullName evidence="5">Sulfite reductase</fullName>
    </submittedName>
</protein>
<comment type="cofactor">
    <cofactor evidence="1">
        <name>FMN</name>
        <dbReference type="ChEBI" id="CHEBI:58210"/>
    </cofactor>
</comment>
<feature type="domain" description="Flavodoxin-like" evidence="4">
    <location>
        <begin position="202"/>
        <end position="340"/>
    </location>
</feature>
<dbReference type="Gene3D" id="3.10.20.30">
    <property type="match status" value="1"/>
</dbReference>
<dbReference type="GO" id="GO:0051536">
    <property type="term" value="F:iron-sulfur cluster binding"/>
    <property type="evidence" value="ECO:0007669"/>
    <property type="project" value="InterPro"/>
</dbReference>
<name>A0A1B1TBQ0_9ARCH</name>
<evidence type="ECO:0000256" key="3">
    <source>
        <dbReference type="ARBA" id="ARBA00022643"/>
    </source>
</evidence>
<dbReference type="Gene3D" id="3.40.50.360">
    <property type="match status" value="2"/>
</dbReference>
<dbReference type="Pfam" id="PF13085">
    <property type="entry name" value="Fer2_3"/>
    <property type="match status" value="1"/>
</dbReference>
<organism evidence="5">
    <name type="scientific">uncultured Poseidoniia archaeon</name>
    <dbReference type="NCBI Taxonomy" id="1697135"/>
    <lineage>
        <taxon>Archaea</taxon>
        <taxon>Methanobacteriati</taxon>
        <taxon>Thermoplasmatota</taxon>
        <taxon>Candidatus Poseidoniia</taxon>
        <taxon>environmental samples</taxon>
    </lineage>
</organism>
<dbReference type="InterPro" id="IPR008254">
    <property type="entry name" value="Flavodoxin/NO_synth"/>
</dbReference>
<keyword evidence="2" id="KW-0285">Flavoprotein</keyword>
<dbReference type="InterPro" id="IPR001094">
    <property type="entry name" value="Flavdoxin-like"/>
</dbReference>
<dbReference type="Pfam" id="PF00258">
    <property type="entry name" value="Flavodoxin_1"/>
    <property type="match status" value="2"/>
</dbReference>
<dbReference type="EMBL" id="KP211849">
    <property type="protein sequence ID" value="ANV79709.1"/>
    <property type="molecule type" value="Genomic_DNA"/>
</dbReference>
<dbReference type="InterPro" id="IPR012675">
    <property type="entry name" value="Beta-grasp_dom_sf"/>
</dbReference>
<evidence type="ECO:0000256" key="2">
    <source>
        <dbReference type="ARBA" id="ARBA00022630"/>
    </source>
</evidence>
<evidence type="ECO:0000256" key="1">
    <source>
        <dbReference type="ARBA" id="ARBA00001917"/>
    </source>
</evidence>
<feature type="domain" description="Flavodoxin-like" evidence="4">
    <location>
        <begin position="7"/>
        <end position="145"/>
    </location>
</feature>
<dbReference type="GO" id="GO:0009055">
    <property type="term" value="F:electron transfer activity"/>
    <property type="evidence" value="ECO:0007669"/>
    <property type="project" value="InterPro"/>
</dbReference>
<keyword evidence="3" id="KW-0288">FMN</keyword>
<dbReference type="GO" id="GO:0016491">
    <property type="term" value="F:oxidoreductase activity"/>
    <property type="evidence" value="ECO:0007669"/>
    <property type="project" value="TreeGrafter"/>
</dbReference>
<dbReference type="PANTHER" id="PTHR19384">
    <property type="entry name" value="NITRIC OXIDE SYNTHASE-RELATED"/>
    <property type="match status" value="1"/>
</dbReference>
<accession>A0A1B1TBQ0</accession>
<dbReference type="PANTHER" id="PTHR19384:SF128">
    <property type="entry name" value="NADPH OXIDOREDUCTASE A"/>
    <property type="match status" value="1"/>
</dbReference>